<comment type="caution">
    <text evidence="3">The sequence shown here is derived from an EMBL/GenBank/DDBJ whole genome shotgun (WGS) entry which is preliminary data.</text>
</comment>
<dbReference type="Proteomes" id="UP001215598">
    <property type="component" value="Unassembled WGS sequence"/>
</dbReference>
<evidence type="ECO:0000256" key="1">
    <source>
        <dbReference type="SAM" id="MobiDB-lite"/>
    </source>
</evidence>
<proteinExistence type="predicted"/>
<protein>
    <recommendedName>
        <fullName evidence="2">DUF6818 domain-containing protein</fullName>
    </recommendedName>
</protein>
<keyword evidence="4" id="KW-1185">Reference proteome</keyword>
<gene>
    <name evidence="3" type="ORF">B0H16DRAFT_1701866</name>
</gene>
<accession>A0AAD7MFX9</accession>
<organism evidence="3 4">
    <name type="scientific">Mycena metata</name>
    <dbReference type="NCBI Taxonomy" id="1033252"/>
    <lineage>
        <taxon>Eukaryota</taxon>
        <taxon>Fungi</taxon>
        <taxon>Dikarya</taxon>
        <taxon>Basidiomycota</taxon>
        <taxon>Agaricomycotina</taxon>
        <taxon>Agaricomycetes</taxon>
        <taxon>Agaricomycetidae</taxon>
        <taxon>Agaricales</taxon>
        <taxon>Marasmiineae</taxon>
        <taxon>Mycenaceae</taxon>
        <taxon>Mycena</taxon>
    </lineage>
</organism>
<dbReference type="PANTHER" id="PTHR34409">
    <property type="entry name" value="SET DOMAIN-CONTAINING PROTEIN"/>
    <property type="match status" value="1"/>
</dbReference>
<sequence>MWYYPATLQYGCFPWWKHNKCAHVSDSDSDSDDVPAAKYPGHTKGSSNFNEADTTYTLDLVEKKTSDGCKGVEAKKSNRPTRDEKSLQAKYKGLLRSKKPTGSGRCPPEIKHALRIEQLISKRAGTREVSDGAVSDNNNTGASSDSSVEVLGSKKAAKVHTAIARRAPSPPLRRNPWLNAPELVSHLAKVFDPEVQQACDEERSQRSFQLAQFNSISAQLCDVQAVTESLRTQLLSIQNRSHKVKRAHDLAEFTLQLLEQRTVVSQPQPQPQPRQSRQGWYEEYHPDLIRVDGKVLVLFLAFYNHIHSLMSRFSTDILEYL</sequence>
<feature type="domain" description="DUF6818" evidence="2">
    <location>
        <begin position="75"/>
        <end position="136"/>
    </location>
</feature>
<name>A0AAD7MFX9_9AGAR</name>
<dbReference type="InterPro" id="IPR049203">
    <property type="entry name" value="DUF6818"/>
</dbReference>
<evidence type="ECO:0000259" key="2">
    <source>
        <dbReference type="Pfam" id="PF20681"/>
    </source>
</evidence>
<feature type="region of interest" description="Disordered" evidence="1">
    <location>
        <begin position="126"/>
        <end position="149"/>
    </location>
</feature>
<dbReference type="EMBL" id="JARKIB010000315">
    <property type="protein sequence ID" value="KAJ7715049.1"/>
    <property type="molecule type" value="Genomic_DNA"/>
</dbReference>
<feature type="region of interest" description="Disordered" evidence="1">
    <location>
        <begin position="27"/>
        <end position="50"/>
    </location>
</feature>
<reference evidence="3" key="1">
    <citation type="submission" date="2023-03" db="EMBL/GenBank/DDBJ databases">
        <title>Massive genome expansion in bonnet fungi (Mycena s.s.) driven by repeated elements and novel gene families across ecological guilds.</title>
        <authorList>
            <consortium name="Lawrence Berkeley National Laboratory"/>
            <person name="Harder C.B."/>
            <person name="Miyauchi S."/>
            <person name="Viragh M."/>
            <person name="Kuo A."/>
            <person name="Thoen E."/>
            <person name="Andreopoulos B."/>
            <person name="Lu D."/>
            <person name="Skrede I."/>
            <person name="Drula E."/>
            <person name="Henrissat B."/>
            <person name="Morin E."/>
            <person name="Kohler A."/>
            <person name="Barry K."/>
            <person name="LaButti K."/>
            <person name="Morin E."/>
            <person name="Salamov A."/>
            <person name="Lipzen A."/>
            <person name="Mereny Z."/>
            <person name="Hegedus B."/>
            <person name="Baldrian P."/>
            <person name="Stursova M."/>
            <person name="Weitz H."/>
            <person name="Taylor A."/>
            <person name="Grigoriev I.V."/>
            <person name="Nagy L.G."/>
            <person name="Martin F."/>
            <person name="Kauserud H."/>
        </authorList>
    </citation>
    <scope>NUCLEOTIDE SEQUENCE</scope>
    <source>
        <strain evidence="3">CBHHK182m</strain>
    </source>
</reference>
<evidence type="ECO:0000313" key="4">
    <source>
        <dbReference type="Proteomes" id="UP001215598"/>
    </source>
</evidence>
<dbReference type="PANTHER" id="PTHR34409:SF1">
    <property type="entry name" value="MYB-LIKE DOMAIN-CONTAINING PROTEIN"/>
    <property type="match status" value="1"/>
</dbReference>
<feature type="region of interest" description="Disordered" evidence="1">
    <location>
        <begin position="68"/>
        <end position="87"/>
    </location>
</feature>
<dbReference type="AlphaFoldDB" id="A0AAD7MFX9"/>
<dbReference type="Pfam" id="PF20681">
    <property type="entry name" value="DUF6818"/>
    <property type="match status" value="1"/>
</dbReference>
<evidence type="ECO:0000313" key="3">
    <source>
        <dbReference type="EMBL" id="KAJ7715049.1"/>
    </source>
</evidence>
<feature type="compositionally biased region" description="Polar residues" evidence="1">
    <location>
        <begin position="135"/>
        <end position="147"/>
    </location>
</feature>